<sequence length="105" mass="11453">PVPQAIPARIGRPHRHRALASARDLNAHGDHHHRSYPRAPSSASSAQPQHGHEHPSVPLPSHVMRPCLPSSSCTPSLVIPSRNHHPLLIAQRASSSLCYWLCPCV</sequence>
<feature type="compositionally biased region" description="Low complexity" evidence="1">
    <location>
        <begin position="37"/>
        <end position="49"/>
    </location>
</feature>
<organism evidence="2 3">
    <name type="scientific">Tilletia indica</name>
    <dbReference type="NCBI Taxonomy" id="43049"/>
    <lineage>
        <taxon>Eukaryota</taxon>
        <taxon>Fungi</taxon>
        <taxon>Dikarya</taxon>
        <taxon>Basidiomycota</taxon>
        <taxon>Ustilaginomycotina</taxon>
        <taxon>Exobasidiomycetes</taxon>
        <taxon>Tilletiales</taxon>
        <taxon>Tilletiaceae</taxon>
        <taxon>Tilletia</taxon>
    </lineage>
</organism>
<gene>
    <name evidence="2" type="ORF">A4X13_0g9508</name>
</gene>
<evidence type="ECO:0000313" key="2">
    <source>
        <dbReference type="EMBL" id="KAE8235403.1"/>
    </source>
</evidence>
<proteinExistence type="predicted"/>
<evidence type="ECO:0000256" key="1">
    <source>
        <dbReference type="SAM" id="MobiDB-lite"/>
    </source>
</evidence>
<reference evidence="2" key="1">
    <citation type="submission" date="2016-04" db="EMBL/GenBank/DDBJ databases">
        <authorList>
            <person name="Nguyen H.D."/>
            <person name="Samba Siva P."/>
            <person name="Cullis J."/>
            <person name="Levesque C.A."/>
            <person name="Hambleton S."/>
        </authorList>
    </citation>
    <scope>NUCLEOTIDE SEQUENCE</scope>
    <source>
        <strain evidence="2">DAOMC 236416</strain>
    </source>
</reference>
<protein>
    <submittedName>
        <fullName evidence="2">Uncharacterized protein</fullName>
    </submittedName>
</protein>
<evidence type="ECO:0000313" key="3">
    <source>
        <dbReference type="Proteomes" id="UP000077521"/>
    </source>
</evidence>
<keyword evidence="3" id="KW-1185">Reference proteome</keyword>
<feature type="region of interest" description="Disordered" evidence="1">
    <location>
        <begin position="1"/>
        <end position="63"/>
    </location>
</feature>
<name>A0A8T8S966_9BASI</name>
<comment type="caution">
    <text evidence="2">The sequence shown here is derived from an EMBL/GenBank/DDBJ whole genome shotgun (WGS) entry which is preliminary data.</text>
</comment>
<accession>A0A8T8S966</accession>
<reference evidence="2" key="2">
    <citation type="journal article" date="2019" name="IMA Fungus">
        <title>Genome sequencing and comparison of five Tilletia species to identify candidate genes for the detection of regulated species infecting wheat.</title>
        <authorList>
            <person name="Nguyen H.D.T."/>
            <person name="Sultana T."/>
            <person name="Kesanakurti P."/>
            <person name="Hambleton S."/>
        </authorList>
    </citation>
    <scope>NUCLEOTIDE SEQUENCE</scope>
    <source>
        <strain evidence="2">DAOMC 236416</strain>
    </source>
</reference>
<dbReference type="AlphaFoldDB" id="A0A8T8S966"/>
<dbReference type="EMBL" id="LWDF02002787">
    <property type="protein sequence ID" value="KAE8235403.1"/>
    <property type="molecule type" value="Genomic_DNA"/>
</dbReference>
<dbReference type="Proteomes" id="UP000077521">
    <property type="component" value="Unassembled WGS sequence"/>
</dbReference>
<feature type="non-terminal residue" evidence="2">
    <location>
        <position position="1"/>
    </location>
</feature>